<dbReference type="Proteomes" id="UP000294911">
    <property type="component" value="Unassembled WGS sequence"/>
</dbReference>
<dbReference type="EMBL" id="SLXQ01000015">
    <property type="protein sequence ID" value="TCP45823.1"/>
    <property type="molecule type" value="Genomic_DNA"/>
</dbReference>
<evidence type="ECO:0000256" key="3">
    <source>
        <dbReference type="ARBA" id="ARBA00012027"/>
    </source>
</evidence>
<dbReference type="PROSITE" id="PS50035">
    <property type="entry name" value="PLD"/>
    <property type="match status" value="1"/>
</dbReference>
<evidence type="ECO:0000256" key="1">
    <source>
        <dbReference type="ARBA" id="ARBA00000798"/>
    </source>
</evidence>
<keyword evidence="10" id="KW-1185">Reference proteome</keyword>
<evidence type="ECO:0000256" key="4">
    <source>
        <dbReference type="ARBA" id="ARBA00022801"/>
    </source>
</evidence>
<accession>A0A4R2QA58</accession>
<feature type="domain" description="PLD phosphodiesterase" evidence="8">
    <location>
        <begin position="339"/>
        <end position="373"/>
    </location>
</feature>
<comment type="catalytic activity">
    <reaction evidence="1">
        <text>a 1,2-diacyl-sn-glycero-3-phosphocholine + H2O = a 1,2-diacyl-sn-glycero-3-phosphate + choline + H(+)</text>
        <dbReference type="Rhea" id="RHEA:14445"/>
        <dbReference type="ChEBI" id="CHEBI:15354"/>
        <dbReference type="ChEBI" id="CHEBI:15377"/>
        <dbReference type="ChEBI" id="CHEBI:15378"/>
        <dbReference type="ChEBI" id="CHEBI:57643"/>
        <dbReference type="ChEBI" id="CHEBI:58608"/>
        <dbReference type="EC" id="3.1.4.4"/>
    </reaction>
</comment>
<evidence type="ECO:0000256" key="7">
    <source>
        <dbReference type="SAM" id="SignalP"/>
    </source>
</evidence>
<keyword evidence="4" id="KW-0378">Hydrolase</keyword>
<evidence type="ECO:0000256" key="2">
    <source>
        <dbReference type="ARBA" id="ARBA00008664"/>
    </source>
</evidence>
<gene>
    <name evidence="9" type="ORF">EV191_115103</name>
</gene>
<evidence type="ECO:0000256" key="6">
    <source>
        <dbReference type="ARBA" id="ARBA00023098"/>
    </source>
</evidence>
<dbReference type="GO" id="GO:0004630">
    <property type="term" value="F:phospholipase D activity"/>
    <property type="evidence" value="ECO:0007669"/>
    <property type="project" value="UniProtKB-EC"/>
</dbReference>
<dbReference type="InterPro" id="IPR025202">
    <property type="entry name" value="PLD-like_dom"/>
</dbReference>
<keyword evidence="5" id="KW-0442">Lipid degradation</keyword>
<feature type="signal peptide" evidence="7">
    <location>
        <begin position="1"/>
        <end position="26"/>
    </location>
</feature>
<evidence type="ECO:0000259" key="8">
    <source>
        <dbReference type="PROSITE" id="PS50035"/>
    </source>
</evidence>
<organism evidence="9 10">
    <name type="scientific">Tamaricihabitans halophyticus</name>
    <dbReference type="NCBI Taxonomy" id="1262583"/>
    <lineage>
        <taxon>Bacteria</taxon>
        <taxon>Bacillati</taxon>
        <taxon>Actinomycetota</taxon>
        <taxon>Actinomycetes</taxon>
        <taxon>Pseudonocardiales</taxon>
        <taxon>Pseudonocardiaceae</taxon>
        <taxon>Tamaricihabitans</taxon>
    </lineage>
</organism>
<dbReference type="Gene3D" id="3.30.870.10">
    <property type="entry name" value="Endonuclease Chain A"/>
    <property type="match status" value="2"/>
</dbReference>
<dbReference type="GO" id="GO:0016891">
    <property type="term" value="F:RNA endonuclease activity producing 5'-phosphomonoesters, hydrolytic mechanism"/>
    <property type="evidence" value="ECO:0007669"/>
    <property type="project" value="TreeGrafter"/>
</dbReference>
<sequence>MAVRAKLRPVIAIVAMSVLVSVGGDAFRVASASPDERSAAARPCQEAPDDMPVQTGAVFSDPAGGDPTAIVRAVCSLIKQADAGSRIRLAHFAITGDAGMDFVDELIAAHRRDVDVQMVIDGGKRLDDPVMDKLQQELGTDESARSWVHPCSRLSPEGTTAACIGDKGQHNKFFLFSKVGGSSDVVVQSSANVTDLNSTVFWNNAVTFVGNTDLYAGYDSYFDDMANEVETDDYYRVVPTTMPDGEVQAHFFPRAGDDASTDPVVEKLDDVKCGASTTIRIGAAEWDSYRIAIADRLVELAGQGCTIYVVHAEIDDDVRNLLADTPGIELRELRSSPDLPGNIHSKYMTVDESDSDTAASWVLTGSHNYSENALRRNDETLLYTDISKIHEQYEQNFAAMWQAAAPASS</sequence>
<name>A0A4R2QA58_9PSEU</name>
<dbReference type="GO" id="GO:0006793">
    <property type="term" value="P:phosphorus metabolic process"/>
    <property type="evidence" value="ECO:0007669"/>
    <property type="project" value="UniProtKB-ARBA"/>
</dbReference>
<evidence type="ECO:0000313" key="9">
    <source>
        <dbReference type="EMBL" id="TCP45823.1"/>
    </source>
</evidence>
<dbReference type="EC" id="3.1.4.4" evidence="3"/>
<dbReference type="PANTHER" id="PTHR43856">
    <property type="entry name" value="CARDIOLIPIN HYDROLASE"/>
    <property type="match status" value="1"/>
</dbReference>
<dbReference type="SUPFAM" id="SSF56024">
    <property type="entry name" value="Phospholipase D/nuclease"/>
    <property type="match status" value="2"/>
</dbReference>
<dbReference type="InterPro" id="IPR051406">
    <property type="entry name" value="PLD_domain"/>
</dbReference>
<dbReference type="GO" id="GO:0016042">
    <property type="term" value="P:lipid catabolic process"/>
    <property type="evidence" value="ECO:0007669"/>
    <property type="project" value="UniProtKB-KW"/>
</dbReference>
<dbReference type="AlphaFoldDB" id="A0A4R2QA58"/>
<comment type="caution">
    <text evidence="9">The sequence shown here is derived from an EMBL/GenBank/DDBJ whole genome shotgun (WGS) entry which is preliminary data.</text>
</comment>
<dbReference type="RefSeq" id="WP_243659216.1">
    <property type="nucleotide sequence ID" value="NZ_SLXQ01000015.1"/>
</dbReference>
<reference evidence="9 10" key="1">
    <citation type="submission" date="2019-03" db="EMBL/GenBank/DDBJ databases">
        <title>Genomic Encyclopedia of Type Strains, Phase IV (KMG-IV): sequencing the most valuable type-strain genomes for metagenomic binning, comparative biology and taxonomic classification.</title>
        <authorList>
            <person name="Goeker M."/>
        </authorList>
    </citation>
    <scope>NUCLEOTIDE SEQUENCE [LARGE SCALE GENOMIC DNA]</scope>
    <source>
        <strain evidence="9 10">DSM 45765</strain>
    </source>
</reference>
<evidence type="ECO:0000256" key="5">
    <source>
        <dbReference type="ARBA" id="ARBA00022963"/>
    </source>
</evidence>
<dbReference type="PANTHER" id="PTHR43856:SF1">
    <property type="entry name" value="MITOCHONDRIAL CARDIOLIPIN HYDROLASE"/>
    <property type="match status" value="1"/>
</dbReference>
<comment type="similarity">
    <text evidence="2">Belongs to the phospholipase D family.</text>
</comment>
<protein>
    <recommendedName>
        <fullName evidence="3">phospholipase D</fullName>
        <ecNumber evidence="3">3.1.4.4</ecNumber>
    </recommendedName>
</protein>
<evidence type="ECO:0000313" key="10">
    <source>
        <dbReference type="Proteomes" id="UP000294911"/>
    </source>
</evidence>
<keyword evidence="7" id="KW-0732">Signal</keyword>
<keyword evidence="6" id="KW-0443">Lipid metabolism</keyword>
<feature type="chain" id="PRO_5038952397" description="phospholipase D" evidence="7">
    <location>
        <begin position="27"/>
        <end position="409"/>
    </location>
</feature>
<dbReference type="Pfam" id="PF13091">
    <property type="entry name" value="PLDc_2"/>
    <property type="match status" value="2"/>
</dbReference>
<dbReference type="InterPro" id="IPR001736">
    <property type="entry name" value="PLipase_D/transphosphatidylase"/>
</dbReference>
<proteinExistence type="inferred from homology"/>